<evidence type="ECO:0000256" key="2">
    <source>
        <dbReference type="SAM" id="SignalP"/>
    </source>
</evidence>
<evidence type="ECO:0000313" key="4">
    <source>
        <dbReference type="Proteomes" id="UP001628164"/>
    </source>
</evidence>
<keyword evidence="2" id="KW-0732">Signal</keyword>
<comment type="caution">
    <text evidence="3">The sequence shown here is derived from an EMBL/GenBank/DDBJ whole genome shotgun (WGS) entry which is preliminary data.</text>
</comment>
<dbReference type="EMBL" id="BTHG01000005">
    <property type="protein sequence ID" value="GMN89886.1"/>
    <property type="molecule type" value="Genomic_DNA"/>
</dbReference>
<feature type="region of interest" description="Disordered" evidence="1">
    <location>
        <begin position="27"/>
        <end position="77"/>
    </location>
</feature>
<dbReference type="Proteomes" id="UP001628164">
    <property type="component" value="Unassembled WGS sequence"/>
</dbReference>
<feature type="signal peptide" evidence="2">
    <location>
        <begin position="1"/>
        <end position="22"/>
    </location>
</feature>
<evidence type="ECO:0000256" key="1">
    <source>
        <dbReference type="SAM" id="MobiDB-lite"/>
    </source>
</evidence>
<organism evidence="3 4">
    <name type="scientific">Francisella sciaenopsi</name>
    <dbReference type="NCBI Taxonomy" id="3055034"/>
    <lineage>
        <taxon>Bacteria</taxon>
        <taxon>Pseudomonadati</taxon>
        <taxon>Pseudomonadota</taxon>
        <taxon>Gammaproteobacteria</taxon>
        <taxon>Thiotrichales</taxon>
        <taxon>Francisellaceae</taxon>
        <taxon>Francisella</taxon>
    </lineage>
</organism>
<feature type="compositionally biased region" description="Low complexity" evidence="1">
    <location>
        <begin position="53"/>
        <end position="62"/>
    </location>
</feature>
<gene>
    <name evidence="3" type="ORF">fsci_13730</name>
</gene>
<evidence type="ECO:0008006" key="5">
    <source>
        <dbReference type="Google" id="ProtNLM"/>
    </source>
</evidence>
<proteinExistence type="predicted"/>
<dbReference type="RefSeq" id="WP_407877634.1">
    <property type="nucleotide sequence ID" value="NZ_BTHG01000005.1"/>
</dbReference>
<name>A0ABQ6PG11_9GAMM</name>
<keyword evidence="4" id="KW-1185">Reference proteome</keyword>
<feature type="chain" id="PRO_5045551615" description="Lipoprotein" evidence="2">
    <location>
        <begin position="23"/>
        <end position="77"/>
    </location>
</feature>
<accession>A0ABQ6PG11</accession>
<dbReference type="PROSITE" id="PS51257">
    <property type="entry name" value="PROKAR_LIPOPROTEIN"/>
    <property type="match status" value="1"/>
</dbReference>
<reference evidence="3 4" key="1">
    <citation type="journal article" date="2024" name="Dis. Aquat. Organ.">
        <title>Francisella sciaenopsi sp. nov. isolated from diseased red drum Sciaenops ocellatus in Florida, USA.</title>
        <authorList>
            <person name="Kawahara M."/>
            <person name="Cody T.T."/>
            <person name="Yanong R.P.E."/>
            <person name="Henderson E."/>
            <person name="Yazdi Z."/>
            <person name="Soto E."/>
        </authorList>
    </citation>
    <scope>NUCLEOTIDE SEQUENCE [LARGE SCALE GENOMIC DNA]</scope>
    <source>
        <strain evidence="3 4">R22-20-7</strain>
    </source>
</reference>
<evidence type="ECO:0000313" key="3">
    <source>
        <dbReference type="EMBL" id="GMN89886.1"/>
    </source>
</evidence>
<sequence length="77" mass="8425">MNKKLAILSITISILACSFSYANLKQRQSTHNSRADAKQSAYRMPTSQRLDSPRSSTSPTSSVGPEDMVISKLHARG</sequence>
<protein>
    <recommendedName>
        <fullName evidence="5">Lipoprotein</fullName>
    </recommendedName>
</protein>